<dbReference type="SUPFAM" id="SSF53067">
    <property type="entry name" value="Actin-like ATPase domain"/>
    <property type="match status" value="1"/>
</dbReference>
<keyword evidence="2" id="KW-0418">Kinase</keyword>
<keyword evidence="3" id="KW-1185">Reference proteome</keyword>
<comment type="similarity">
    <text evidence="1">Belongs to the ROK (NagC/XylR) family.</text>
</comment>
<dbReference type="EMBL" id="QNRE01000005">
    <property type="protein sequence ID" value="RBO90716.1"/>
    <property type="molecule type" value="Genomic_DNA"/>
</dbReference>
<evidence type="ECO:0000313" key="3">
    <source>
        <dbReference type="Proteomes" id="UP000252586"/>
    </source>
</evidence>
<reference evidence="2 3" key="1">
    <citation type="submission" date="2018-06" db="EMBL/GenBank/DDBJ databases">
        <title>Genomic Encyclopedia of Type Strains, Phase IV (KMG-IV): sequencing the most valuable type-strain genomes for metagenomic binning, comparative biology and taxonomic classification.</title>
        <authorList>
            <person name="Goeker M."/>
        </authorList>
    </citation>
    <scope>NUCLEOTIDE SEQUENCE [LARGE SCALE GENOMIC DNA]</scope>
    <source>
        <strain evidence="2 3">DSM 44599</strain>
    </source>
</reference>
<dbReference type="PROSITE" id="PS01125">
    <property type="entry name" value="ROK"/>
    <property type="match status" value="1"/>
</dbReference>
<name>A0A366DKZ7_9NOCA</name>
<dbReference type="Pfam" id="PF00480">
    <property type="entry name" value="ROK"/>
    <property type="match status" value="1"/>
</dbReference>
<evidence type="ECO:0000313" key="2">
    <source>
        <dbReference type="EMBL" id="RBO90716.1"/>
    </source>
</evidence>
<keyword evidence="2" id="KW-0808">Transferase</keyword>
<dbReference type="GO" id="GO:0016301">
    <property type="term" value="F:kinase activity"/>
    <property type="evidence" value="ECO:0007669"/>
    <property type="project" value="UniProtKB-KW"/>
</dbReference>
<dbReference type="InterPro" id="IPR043129">
    <property type="entry name" value="ATPase_NBD"/>
</dbReference>
<dbReference type="PANTHER" id="PTHR18964:SF169">
    <property type="entry name" value="N-ACETYLMANNOSAMINE KINASE"/>
    <property type="match status" value="1"/>
</dbReference>
<dbReference type="AlphaFoldDB" id="A0A366DKZ7"/>
<protein>
    <submittedName>
        <fullName evidence="2">Glucokinase</fullName>
    </submittedName>
</protein>
<accession>A0A366DKZ7</accession>
<dbReference type="STRING" id="1210090.GCA_001613185_01696"/>
<dbReference type="InterPro" id="IPR000600">
    <property type="entry name" value="ROK"/>
</dbReference>
<dbReference type="Proteomes" id="UP000252586">
    <property type="component" value="Unassembled WGS sequence"/>
</dbReference>
<comment type="caution">
    <text evidence="2">The sequence shown here is derived from an EMBL/GenBank/DDBJ whole genome shotgun (WGS) entry which is preliminary data.</text>
</comment>
<dbReference type="InterPro" id="IPR049874">
    <property type="entry name" value="ROK_cs"/>
</dbReference>
<dbReference type="PANTHER" id="PTHR18964">
    <property type="entry name" value="ROK (REPRESSOR, ORF, KINASE) FAMILY"/>
    <property type="match status" value="1"/>
</dbReference>
<sequence>MALAQQDQDVGVFQMTVLALDIGATKVAVGLVGADGVTHEVGRIAVPPAGVWEAVRGLLLAAANGSQVEIVGIGACGPVDAPAGLVSPLNIPEWHHGFELVAAVRELFPGASVRLAVDGVCLALAERHFGAARETPDALAMTVSSGIGGGVIVGGMVAVGHTGNAGHIGHMIVPGSTDPCSCGGVGCVEAVASGPASVRWARERGWEGETGIQLAADAQEGDRVAKAALRRAGIALGQVISSAAALLDVDLVVVGGGFAQAGEPLWRPMREAIGAHARIDFLGDLRVVPSELGAHATLVGAGLLTALAPAA</sequence>
<organism evidence="2 3">
    <name type="scientific">Nocardia puris</name>
    <dbReference type="NCBI Taxonomy" id="208602"/>
    <lineage>
        <taxon>Bacteria</taxon>
        <taxon>Bacillati</taxon>
        <taxon>Actinomycetota</taxon>
        <taxon>Actinomycetes</taxon>
        <taxon>Mycobacteriales</taxon>
        <taxon>Nocardiaceae</taxon>
        <taxon>Nocardia</taxon>
    </lineage>
</organism>
<dbReference type="Gene3D" id="3.30.420.40">
    <property type="match status" value="2"/>
</dbReference>
<proteinExistence type="inferred from homology"/>
<evidence type="ECO:0000256" key="1">
    <source>
        <dbReference type="ARBA" id="ARBA00006479"/>
    </source>
</evidence>
<gene>
    <name evidence="2" type="ORF">DFR74_105118</name>
</gene>